<dbReference type="Proteomes" id="UP001561046">
    <property type="component" value="Unassembled WGS sequence"/>
</dbReference>
<keyword evidence="2" id="KW-1185">Reference proteome</keyword>
<dbReference type="Pfam" id="PF10946">
    <property type="entry name" value="DUF2625"/>
    <property type="match status" value="1"/>
</dbReference>
<reference evidence="1 2" key="1">
    <citation type="journal article" date="2013" name="Int. J. Syst. Evol. Microbiol.">
        <title>Comamonas guangdongensis sp. nov., isolated from subterranean forest sediment, and emended description of the genus Comamonas.</title>
        <authorList>
            <person name="Zhang J."/>
            <person name="Wang Y."/>
            <person name="Zhou S."/>
            <person name="Wu C."/>
            <person name="He J."/>
            <person name="Li F."/>
        </authorList>
    </citation>
    <scope>NUCLEOTIDE SEQUENCE [LARGE SCALE GENOMIC DNA]</scope>
    <source>
        <strain evidence="1 2">CCTCC AB2011133</strain>
    </source>
</reference>
<dbReference type="InterPro" id="IPR021239">
    <property type="entry name" value="DUF2625"/>
</dbReference>
<proteinExistence type="predicted"/>
<dbReference type="NCBIfam" id="NF008498">
    <property type="entry name" value="PRK11408.1-5"/>
    <property type="match status" value="1"/>
</dbReference>
<evidence type="ECO:0000313" key="2">
    <source>
        <dbReference type="Proteomes" id="UP001561046"/>
    </source>
</evidence>
<accession>A0ABV3ZYC9</accession>
<dbReference type="EMBL" id="JBFYGN010000023">
    <property type="protein sequence ID" value="MEX8194609.1"/>
    <property type="molecule type" value="Genomic_DNA"/>
</dbReference>
<evidence type="ECO:0000313" key="1">
    <source>
        <dbReference type="EMBL" id="MEX8194609.1"/>
    </source>
</evidence>
<protein>
    <submittedName>
        <fullName evidence="1">DUF2625 domain-containing protein</fullName>
    </submittedName>
</protein>
<gene>
    <name evidence="1" type="ORF">AB6724_17380</name>
</gene>
<name>A0ABV3ZYC9_9BURK</name>
<dbReference type="RefSeq" id="WP_369339784.1">
    <property type="nucleotide sequence ID" value="NZ_JBFYGN010000023.1"/>
</dbReference>
<organism evidence="1 2">
    <name type="scientific">Comamonas guangdongensis</name>
    <dbReference type="NCBI Taxonomy" id="510515"/>
    <lineage>
        <taxon>Bacteria</taxon>
        <taxon>Pseudomonadati</taxon>
        <taxon>Pseudomonadota</taxon>
        <taxon>Betaproteobacteria</taxon>
        <taxon>Burkholderiales</taxon>
        <taxon>Comamonadaceae</taxon>
        <taxon>Comamonas</taxon>
    </lineage>
</organism>
<sequence>MRALEELLDHREPALPLIEAWVQNAKLPVELLPPSAERDSVLLELQVTTRSPLGAMAHGTGGILVDGGWLRMLGSGHPRLTRHLAGWNRGRSDGFLLVADDAVGGFFAIDGGALGDDPGAIHYLAPDTLAWEPLGMGHTAFMQWAFSAQLRDFYRDLRWQGWEAELAALHGDSCFSFYPFLFTAQGSTQTSSRRPVPVAEQYAFLCQEET</sequence>
<comment type="caution">
    <text evidence="1">The sequence shown here is derived from an EMBL/GenBank/DDBJ whole genome shotgun (WGS) entry which is preliminary data.</text>
</comment>